<dbReference type="Proteomes" id="UP001175271">
    <property type="component" value="Unassembled WGS sequence"/>
</dbReference>
<sequence>MANGEDPDDYGGAFMHPQQEDRDGEVPIVAKMTFFTQLFNIFNFAKRKRATKKVKDKKKFHTPPKEERLVMRDHEVRLRCLLTAAQSSTFVSNPVGISDDEWFDDDVDFDLFDYSIEEADDGLAKGLAIIMSGLFSHRPIRSGRRYAAYYGVRRNAEKWNPRFYGFDY</sequence>
<proteinExistence type="predicted"/>
<comment type="caution">
    <text evidence="2">The sequence shown here is derived from an EMBL/GenBank/DDBJ whole genome shotgun (WGS) entry which is preliminary data.</text>
</comment>
<organism evidence="2 3">
    <name type="scientific">Steinernema hermaphroditum</name>
    <dbReference type="NCBI Taxonomy" id="289476"/>
    <lineage>
        <taxon>Eukaryota</taxon>
        <taxon>Metazoa</taxon>
        <taxon>Ecdysozoa</taxon>
        <taxon>Nematoda</taxon>
        <taxon>Chromadorea</taxon>
        <taxon>Rhabditida</taxon>
        <taxon>Tylenchina</taxon>
        <taxon>Panagrolaimomorpha</taxon>
        <taxon>Strongyloidoidea</taxon>
        <taxon>Steinernematidae</taxon>
        <taxon>Steinernema</taxon>
    </lineage>
</organism>
<dbReference type="AlphaFoldDB" id="A0AA39LWX7"/>
<protein>
    <submittedName>
        <fullName evidence="2">Uncharacterized protein</fullName>
    </submittedName>
</protein>
<accession>A0AA39LWX7</accession>
<reference evidence="2" key="1">
    <citation type="submission" date="2023-06" db="EMBL/GenBank/DDBJ databases">
        <title>Genomic analysis of the entomopathogenic nematode Steinernema hermaphroditum.</title>
        <authorList>
            <person name="Schwarz E.M."/>
            <person name="Heppert J.K."/>
            <person name="Baniya A."/>
            <person name="Schwartz H.T."/>
            <person name="Tan C.-H."/>
            <person name="Antoshechkin I."/>
            <person name="Sternberg P.W."/>
            <person name="Goodrich-Blair H."/>
            <person name="Dillman A.R."/>
        </authorList>
    </citation>
    <scope>NUCLEOTIDE SEQUENCE</scope>
    <source>
        <strain evidence="2">PS9179</strain>
        <tissue evidence="2">Whole animal</tissue>
    </source>
</reference>
<feature type="region of interest" description="Disordered" evidence="1">
    <location>
        <begin position="1"/>
        <end position="22"/>
    </location>
</feature>
<keyword evidence="3" id="KW-1185">Reference proteome</keyword>
<name>A0AA39LWX7_9BILA</name>
<evidence type="ECO:0000256" key="1">
    <source>
        <dbReference type="SAM" id="MobiDB-lite"/>
    </source>
</evidence>
<evidence type="ECO:0000313" key="2">
    <source>
        <dbReference type="EMBL" id="KAK0412340.1"/>
    </source>
</evidence>
<dbReference type="EMBL" id="JAUCMV010000003">
    <property type="protein sequence ID" value="KAK0412340.1"/>
    <property type="molecule type" value="Genomic_DNA"/>
</dbReference>
<gene>
    <name evidence="2" type="ORF">QR680_006155</name>
</gene>
<evidence type="ECO:0000313" key="3">
    <source>
        <dbReference type="Proteomes" id="UP001175271"/>
    </source>
</evidence>